<dbReference type="InterPro" id="IPR007122">
    <property type="entry name" value="Villin/Gelsolin"/>
</dbReference>
<proteinExistence type="predicted"/>
<dbReference type="GO" id="GO:0051014">
    <property type="term" value="P:actin filament severing"/>
    <property type="evidence" value="ECO:0007669"/>
    <property type="project" value="TreeGrafter"/>
</dbReference>
<dbReference type="Gene3D" id="3.40.20.10">
    <property type="entry name" value="Severin"/>
    <property type="match status" value="1"/>
</dbReference>
<dbReference type="Pfam" id="PF00626">
    <property type="entry name" value="Gelsolin"/>
    <property type="match status" value="1"/>
</dbReference>
<reference evidence="2" key="1">
    <citation type="submission" date="2024-03" db="EMBL/GenBank/DDBJ databases">
        <title>WGS assembly of Saponaria officinalis var. Norfolk2.</title>
        <authorList>
            <person name="Jenkins J."/>
            <person name="Shu S."/>
            <person name="Grimwood J."/>
            <person name="Barry K."/>
            <person name="Goodstein D."/>
            <person name="Schmutz J."/>
            <person name="Leebens-Mack J."/>
            <person name="Osbourn A."/>
        </authorList>
    </citation>
    <scope>NUCLEOTIDE SEQUENCE [LARGE SCALE GENOMIC DNA]</scope>
    <source>
        <strain evidence="2">JIC</strain>
    </source>
</reference>
<name>A0AAW1H147_SAPOF</name>
<dbReference type="InterPro" id="IPR029006">
    <property type="entry name" value="ADF-H/Gelsolin-like_dom_sf"/>
</dbReference>
<dbReference type="GO" id="GO:0051015">
    <property type="term" value="F:actin filament binding"/>
    <property type="evidence" value="ECO:0007669"/>
    <property type="project" value="InterPro"/>
</dbReference>
<evidence type="ECO:0000259" key="1">
    <source>
        <dbReference type="Pfam" id="PF00626"/>
    </source>
</evidence>
<evidence type="ECO:0000313" key="2">
    <source>
        <dbReference type="EMBL" id="KAK9669817.1"/>
    </source>
</evidence>
<gene>
    <name evidence="2" type="ORF">RND81_13G156400</name>
</gene>
<dbReference type="EMBL" id="JBDFQZ010000013">
    <property type="protein sequence ID" value="KAK9669817.1"/>
    <property type="molecule type" value="Genomic_DNA"/>
</dbReference>
<dbReference type="InterPro" id="IPR007123">
    <property type="entry name" value="Gelsolin-like_dom"/>
</dbReference>
<evidence type="ECO:0000313" key="3">
    <source>
        <dbReference type="Proteomes" id="UP001443914"/>
    </source>
</evidence>
<accession>A0AAW1H147</accession>
<dbReference type="SUPFAM" id="SSF55753">
    <property type="entry name" value="Actin depolymerizing proteins"/>
    <property type="match status" value="1"/>
</dbReference>
<keyword evidence="3" id="KW-1185">Reference proteome</keyword>
<organism evidence="2 3">
    <name type="scientific">Saponaria officinalis</name>
    <name type="common">Common soapwort</name>
    <name type="synonym">Lychnis saponaria</name>
    <dbReference type="NCBI Taxonomy" id="3572"/>
    <lineage>
        <taxon>Eukaryota</taxon>
        <taxon>Viridiplantae</taxon>
        <taxon>Streptophyta</taxon>
        <taxon>Embryophyta</taxon>
        <taxon>Tracheophyta</taxon>
        <taxon>Spermatophyta</taxon>
        <taxon>Magnoliopsida</taxon>
        <taxon>eudicotyledons</taxon>
        <taxon>Gunneridae</taxon>
        <taxon>Pentapetalae</taxon>
        <taxon>Caryophyllales</taxon>
        <taxon>Caryophyllaceae</taxon>
        <taxon>Caryophylleae</taxon>
        <taxon>Saponaria</taxon>
    </lineage>
</organism>
<dbReference type="PANTHER" id="PTHR11977">
    <property type="entry name" value="VILLIN"/>
    <property type="match status" value="1"/>
</dbReference>
<comment type="caution">
    <text evidence="2">The sequence shown here is derived from an EMBL/GenBank/DDBJ whole genome shotgun (WGS) entry which is preliminary data.</text>
</comment>
<dbReference type="AlphaFoldDB" id="A0AAW1H147"/>
<sequence>MYLLDCGTEVFVWIGRTITLDERKSASGAAEELLRSLDRPKCHIIRIIEGFETVPFRSKFDSWPETARSLYPKTEGAKLLGINVNGLLKAAPAKDEPQPYIDCT</sequence>
<feature type="domain" description="Gelsolin-like" evidence="1">
    <location>
        <begin position="2"/>
        <end position="52"/>
    </location>
</feature>
<dbReference type="Proteomes" id="UP001443914">
    <property type="component" value="Unassembled WGS sequence"/>
</dbReference>
<dbReference type="PANTHER" id="PTHR11977:SF138">
    <property type="entry name" value="VILLIN-4"/>
    <property type="match status" value="1"/>
</dbReference>
<protein>
    <recommendedName>
        <fullName evidence="1">Gelsolin-like domain-containing protein</fullName>
    </recommendedName>
</protein>